<proteinExistence type="predicted"/>
<dbReference type="Proteomes" id="UP000310016">
    <property type="component" value="Unassembled WGS sequence"/>
</dbReference>
<protein>
    <submittedName>
        <fullName evidence="1">Uncharacterized protein</fullName>
    </submittedName>
</protein>
<sequence length="174" mass="18916">MHSYAPLESWLSEQLRIAEGASVPSQLAAVRHGRGGRPEMSRLERAGDAALAVACLTQIEPLAGRALVYGRLGMAQREAVAVALGPELRQCLGALSQPAATLLTLQFLKTERRRADRGSVADLAAVLGRDPKTAWRLRRDTFDVLDGWYCGAMDHAARCLAPRLPHHLKADLQC</sequence>
<evidence type="ECO:0000313" key="2">
    <source>
        <dbReference type="Proteomes" id="UP000310016"/>
    </source>
</evidence>
<evidence type="ECO:0000313" key="1">
    <source>
        <dbReference type="EMBL" id="TJZ66827.1"/>
    </source>
</evidence>
<reference evidence="1 2" key="1">
    <citation type="submission" date="2019-04" db="EMBL/GenBank/DDBJ databases">
        <title>Chitiniphilus eburnea sp. nov., a novel chitinolytic bacterium isolated from aquaculture sludge.</title>
        <authorList>
            <person name="Sheng M."/>
        </authorList>
    </citation>
    <scope>NUCLEOTIDE SEQUENCE [LARGE SCALE GENOMIC DNA]</scope>
    <source>
        <strain evidence="1 2">HX-2-15</strain>
    </source>
</reference>
<organism evidence="1 2">
    <name type="scientific">Chitiniphilus eburneus</name>
    <dbReference type="NCBI Taxonomy" id="2571148"/>
    <lineage>
        <taxon>Bacteria</taxon>
        <taxon>Pseudomonadati</taxon>
        <taxon>Pseudomonadota</taxon>
        <taxon>Betaproteobacteria</taxon>
        <taxon>Neisseriales</taxon>
        <taxon>Chitinibacteraceae</taxon>
        <taxon>Chitiniphilus</taxon>
    </lineage>
</organism>
<dbReference type="RefSeq" id="WP_136774587.1">
    <property type="nucleotide sequence ID" value="NZ_SUMF01000029.1"/>
</dbReference>
<gene>
    <name evidence="1" type="ORF">FAZ21_16720</name>
</gene>
<comment type="caution">
    <text evidence="1">The sequence shown here is derived from an EMBL/GenBank/DDBJ whole genome shotgun (WGS) entry which is preliminary data.</text>
</comment>
<accession>A0A4U0PG89</accession>
<dbReference type="AlphaFoldDB" id="A0A4U0PG89"/>
<name>A0A4U0PG89_9NEIS</name>
<dbReference type="EMBL" id="SUMF01000029">
    <property type="protein sequence ID" value="TJZ66827.1"/>
    <property type="molecule type" value="Genomic_DNA"/>
</dbReference>
<keyword evidence="2" id="KW-1185">Reference proteome</keyword>